<dbReference type="InterPro" id="IPR033309">
    <property type="entry name" value="Mus81"/>
</dbReference>
<evidence type="ECO:0000256" key="1">
    <source>
        <dbReference type="ARBA" id="ARBA00022801"/>
    </source>
</evidence>
<accession>A0A8J1YAC4</accession>
<dbReference type="GO" id="GO:0008821">
    <property type="term" value="F:crossover junction DNA endonuclease activity"/>
    <property type="evidence" value="ECO:0007669"/>
    <property type="project" value="UniProtKB-UniRule"/>
</dbReference>
<dbReference type="CDD" id="cd21036">
    <property type="entry name" value="WH_MUS81"/>
    <property type="match status" value="1"/>
</dbReference>
<dbReference type="InterPro" id="IPR047416">
    <property type="entry name" value="XPF_nuclease_Mus81"/>
</dbReference>
<organism evidence="4 5">
    <name type="scientific">Owenia fusiformis</name>
    <name type="common">Polychaete worm</name>
    <dbReference type="NCBI Taxonomy" id="6347"/>
    <lineage>
        <taxon>Eukaryota</taxon>
        <taxon>Metazoa</taxon>
        <taxon>Spiralia</taxon>
        <taxon>Lophotrochozoa</taxon>
        <taxon>Annelida</taxon>
        <taxon>Polychaeta</taxon>
        <taxon>Sedentaria</taxon>
        <taxon>Canalipalpata</taxon>
        <taxon>Sabellida</taxon>
        <taxon>Oweniida</taxon>
        <taxon>Oweniidae</taxon>
        <taxon>Owenia</taxon>
    </lineage>
</organism>
<feature type="region of interest" description="Disordered" evidence="3">
    <location>
        <begin position="1181"/>
        <end position="1215"/>
    </location>
</feature>
<dbReference type="Pfam" id="PF15288">
    <property type="entry name" value="zf-CCHC_6"/>
    <property type="match status" value="1"/>
</dbReference>
<keyword evidence="2" id="KW-0227">DNA damage</keyword>
<dbReference type="GO" id="GO:0000712">
    <property type="term" value="P:resolution of meiotic recombination intermediates"/>
    <property type="evidence" value="ECO:0007669"/>
    <property type="project" value="TreeGrafter"/>
</dbReference>
<sequence length="1747" mass="195752">MRIFIRNKSRYSPEFQEDDMMYIDVQDYAGTTINELKEHCKRKSPAKIDELFYRNEALADDRSVAHNNLHDNVILETTSNPFFLACMNILLVKAERNMSDYPDKSPEYSRFKRSKIHKITIIGVLTNSKKESDRQPPHMSNVNAFIAYIDRLGKKGASMSYFTRDALHEFYEEFEQLDMQKPDPVGSFLRRHAIQLGFIDPKDGDDVGGAVVHNGPGHTAELNHQHDINVINPNNRAGKIKNNKAGVTPTTRRVKAIKDRPCEDCGEDGKVAVIYCPDCEGGLALCQDCSDLTHRGAARRHHQLKGILEAPKVHKPYSPKAYRTPFALLIGLHSGLHSDPPMLSMNERNVKDLSQPHTDTDLDSKNPGKFFGGFDSMENTLIMKNLVLKEAAINPSYALTVSGRHLAEKCSDFAQAYYNFSSVRGIPKIPEASSTQIGAERLCLVIDSQEKERERLIGFARQRGIVTKVRELPAGDYVWLLLPPGADGSQDIPSNREMMLPYIVERKSWDDLFDSMRTSRFDKQIVKMQRCGLKNIFYLLEGSINDTKSKLTDEKKTQIKTRIQKLQFEEDIFVNYTASWLKTVQWLVQITSLIADAYRSGMDTHDRLMSYAEFCERVQHGDKRHRDRRPREYHTWPAGFFVDLLFRDNHGGGAMMQTVKTELGIQGKYGPRKHLLVIQGLEDYNKCRQRYIDKALSDFSNNKGGSVVDIVNDQLGPLVADLVHYDVTSFWQLHIQVCVGVVIQRTEKPQEATDIQEQFMQGPGDHPDDHMPRQQNLNNYVRPPPTPQSAANSTQPVKPASRHKSPTLPTQAPQVHTLPSTSNATITTADIGQIQGVQESLNNTVEIQGGQESQDDDLRKAIELSLRQSQNSCNVRADGLGPVSSNSANKYSANASEAKGATDEGQLSEEEQLKRVLELSRIETAMNSDLVNDSDYASKLDRGHVTNAKAIYKDEARPTPCKTLDRNENHVPYRGTTYYTDEVLISKAPGARTTTKPTAVDEEEEEIFRRALESLDKPKIKEEPVETTTTAEPIGANNDVEFKKALEVSLLESQIKNEPIDSSEQSCHPVRPQQRLSNIVHNRMDITSDHLKSNPSASNVHVIKEEKMDNAHPEDDDLKKALQLSLIESQFEKDPIIAQQYSPVCSSIDTRSGDSYEPILNKELFSISDDPNVQHDLEKSFHEDENKVAKKGGNSKKRPSPDSEPHAPTKIQKLYDTPIQNLSEEEQFRLAMEESMKEPVPKTQLYKSDIHAPPNAPKSRAQGVLSDEEYARKLQEELNQTSPNNNADKDAILARRLSLSQDPVQYKQYIEDAKLAVKLEAGDIDIIDVPVDTFGPPGARAFSTPSKATSRRKATVMKQPSRTALGSPIVHVPDTDSQLAEYRRLQQMKHSGKTANISGHPSPRSPHVNGPHTPKGAKSVPTATYTPMSKQVSSSSTSTYIPTADRSIKQHGRIQPGTPNLAKQLTGVVPQAVVSPRVHSNPAVTHRPASHTQHVADQHIVHPFNNTPIIPNPDLTLTNNPLSSKHDTITKEFPNPKLASGVNQGTVAQVHGENTDQGFASSPCKYQAEVKGHQGVKVKDEVVIIDSDSDDDLPPSGVVKPGSFNPKVGTKQGGTFTHGAEPHQSNIKCGNCGRLGHTRTSSRCPHYYSQEEHDRREAKKAKAREKREAAEREDQRLLDNLQRKHDRTQELIEQQEREKRLKQQQALNAVNAVFETQIEPVVAQNQEYEAMIAALENKQRKNARKKK</sequence>
<keyword evidence="2" id="KW-0234">DNA repair</keyword>
<dbReference type="CDD" id="cd20074">
    <property type="entry name" value="XPF_nuclease_Mus81"/>
    <property type="match status" value="1"/>
</dbReference>
<reference evidence="4" key="1">
    <citation type="submission" date="2022-03" db="EMBL/GenBank/DDBJ databases">
        <authorList>
            <person name="Martin C."/>
        </authorList>
    </citation>
    <scope>NUCLEOTIDE SEQUENCE</scope>
</reference>
<dbReference type="Gene3D" id="1.10.10.10">
    <property type="entry name" value="Winged helix-like DNA-binding domain superfamily/Winged helix DNA-binding domain"/>
    <property type="match status" value="1"/>
</dbReference>
<evidence type="ECO:0000256" key="3">
    <source>
        <dbReference type="SAM" id="MobiDB-lite"/>
    </source>
</evidence>
<dbReference type="GO" id="GO:0003677">
    <property type="term" value="F:DNA binding"/>
    <property type="evidence" value="ECO:0007669"/>
    <property type="project" value="UniProtKB-UniRule"/>
</dbReference>
<feature type="compositionally biased region" description="Polar residues" evidence="3">
    <location>
        <begin position="1421"/>
        <end position="1432"/>
    </location>
</feature>
<dbReference type="GO" id="GO:0048257">
    <property type="term" value="F:3'-flap endonuclease activity"/>
    <property type="evidence" value="ECO:0007669"/>
    <property type="project" value="TreeGrafter"/>
</dbReference>
<dbReference type="Gene3D" id="3.40.50.10130">
    <property type="match status" value="1"/>
</dbReference>
<dbReference type="InterPro" id="IPR011335">
    <property type="entry name" value="Restrct_endonuc-II-like"/>
</dbReference>
<evidence type="ECO:0000313" key="5">
    <source>
        <dbReference type="Proteomes" id="UP000749559"/>
    </source>
</evidence>
<keyword evidence="1 2" id="KW-0378">Hydrolase</keyword>
<dbReference type="InterPro" id="IPR047417">
    <property type="entry name" value="WHD_MUS81"/>
</dbReference>
<dbReference type="PANTHER" id="PTHR13451:SF0">
    <property type="entry name" value="CROSSOVER JUNCTION ENDONUCLEASE MUS81"/>
    <property type="match status" value="1"/>
</dbReference>
<evidence type="ECO:0000256" key="2">
    <source>
        <dbReference type="RuleBase" id="RU369042"/>
    </source>
</evidence>
<comment type="subunit">
    <text evidence="2">Interacts with EME1.</text>
</comment>
<feature type="compositionally biased region" description="Basic and acidic residues" evidence="3">
    <location>
        <begin position="1665"/>
        <end position="1685"/>
    </location>
</feature>
<dbReference type="Pfam" id="PF02809">
    <property type="entry name" value="UIM"/>
    <property type="match status" value="4"/>
</dbReference>
<feature type="compositionally biased region" description="Polar residues" evidence="3">
    <location>
        <begin position="807"/>
        <end position="818"/>
    </location>
</feature>
<dbReference type="GO" id="GO:0048476">
    <property type="term" value="C:Holliday junction resolvase complex"/>
    <property type="evidence" value="ECO:0007669"/>
    <property type="project" value="UniProtKB-UniRule"/>
</dbReference>
<dbReference type="EMBL" id="CAIIXF020000001">
    <property type="protein sequence ID" value="CAH1772286.1"/>
    <property type="molecule type" value="Genomic_DNA"/>
</dbReference>
<feature type="region of interest" description="Disordered" evidence="3">
    <location>
        <begin position="759"/>
        <end position="818"/>
    </location>
</feature>
<dbReference type="OrthoDB" id="5963188at2759"/>
<comment type="function">
    <text evidence="2">Interacts with EME1 to form a DNA structure-specific endonuclease with substrate preference for branched DNA structures with a 5'-end at the branch nick. Typical substrates include 3'-flap structures, D-loops, replication forks and nicked Holliday junctions. May be required in mitosis for the processing of stalled or collapsed replication fork intermediates. May be required in meiosis for the repair of meiosis-specific double strand breaks subsequent to single-end invasion (SEI).</text>
</comment>
<feature type="region of interest" description="Disordered" evidence="3">
    <location>
        <begin position="875"/>
        <end position="909"/>
    </location>
</feature>
<dbReference type="EC" id="3.1.22.-" evidence="2"/>
<comment type="subcellular location">
    <subcellularLocation>
        <location evidence="2">Nucleus</location>
    </subcellularLocation>
</comment>
<comment type="similarity">
    <text evidence="2">Belongs to the XPF family.</text>
</comment>
<dbReference type="GO" id="GO:0000727">
    <property type="term" value="P:double-strand break repair via break-induced replication"/>
    <property type="evidence" value="ECO:0007669"/>
    <property type="project" value="UniProtKB-UniRule"/>
</dbReference>
<dbReference type="SMART" id="SM00726">
    <property type="entry name" value="UIM"/>
    <property type="match status" value="5"/>
</dbReference>
<dbReference type="InterPro" id="IPR041670">
    <property type="entry name" value="Znf-CCHC_6"/>
</dbReference>
<feature type="compositionally biased region" description="Low complexity" evidence="3">
    <location>
        <begin position="884"/>
        <end position="896"/>
    </location>
</feature>
<keyword evidence="2" id="KW-0479">Metal-binding</keyword>
<dbReference type="Pfam" id="PF02732">
    <property type="entry name" value="ERCC4"/>
    <property type="match status" value="1"/>
</dbReference>
<dbReference type="PROSITE" id="PS50330">
    <property type="entry name" value="UIM"/>
    <property type="match status" value="3"/>
</dbReference>
<comment type="cofactor">
    <cofactor evidence="2">
        <name>Mg(2+)</name>
        <dbReference type="ChEBI" id="CHEBI:18420"/>
    </cofactor>
</comment>
<dbReference type="GO" id="GO:0006308">
    <property type="term" value="P:DNA catabolic process"/>
    <property type="evidence" value="ECO:0007669"/>
    <property type="project" value="UniProtKB-UniRule"/>
</dbReference>
<dbReference type="SUPFAM" id="SSF52980">
    <property type="entry name" value="Restriction endonuclease-like"/>
    <property type="match status" value="1"/>
</dbReference>
<keyword evidence="2" id="KW-0539">Nucleus</keyword>
<keyword evidence="5" id="KW-1185">Reference proteome</keyword>
<proteinExistence type="inferred from homology"/>
<dbReference type="GO" id="GO:0031573">
    <property type="term" value="P:mitotic intra-S DNA damage checkpoint signaling"/>
    <property type="evidence" value="ECO:0007669"/>
    <property type="project" value="TreeGrafter"/>
</dbReference>
<feature type="region of interest" description="Disordered" evidence="3">
    <location>
        <begin position="1388"/>
        <end position="1441"/>
    </location>
</feature>
<dbReference type="InterPro" id="IPR036388">
    <property type="entry name" value="WH-like_DNA-bd_sf"/>
</dbReference>
<keyword evidence="2" id="KW-0540">Nuclease</keyword>
<dbReference type="SMART" id="SM00891">
    <property type="entry name" value="ERCC4"/>
    <property type="match status" value="1"/>
</dbReference>
<dbReference type="PANTHER" id="PTHR13451">
    <property type="entry name" value="CLASS II CROSSOVER JUNCTION ENDONUCLEASE MUS81"/>
    <property type="match status" value="1"/>
</dbReference>
<keyword evidence="2" id="KW-0255">Endonuclease</keyword>
<keyword evidence="2" id="KW-0460">Magnesium</keyword>
<evidence type="ECO:0000313" key="4">
    <source>
        <dbReference type="EMBL" id="CAH1772286.1"/>
    </source>
</evidence>
<name>A0A8J1YAC4_OWEFU</name>
<dbReference type="CDD" id="cd19757">
    <property type="entry name" value="Bbox1"/>
    <property type="match status" value="1"/>
</dbReference>
<feature type="region of interest" description="Disordered" evidence="3">
    <location>
        <begin position="1640"/>
        <end position="1685"/>
    </location>
</feature>
<comment type="caution">
    <text evidence="4">The sequence shown here is derived from an EMBL/GenBank/DDBJ whole genome shotgun (WGS) entry which is preliminary data.</text>
</comment>
<gene>
    <name evidence="4" type="ORF">OFUS_LOCUS68</name>
</gene>
<dbReference type="GO" id="GO:0005634">
    <property type="term" value="C:nucleus"/>
    <property type="evidence" value="ECO:0007669"/>
    <property type="project" value="UniProtKB-SubCell"/>
</dbReference>
<keyword evidence="2" id="KW-0233">DNA recombination</keyword>
<dbReference type="InterPro" id="IPR006166">
    <property type="entry name" value="ERCC4_domain"/>
</dbReference>
<dbReference type="Proteomes" id="UP000749559">
    <property type="component" value="Unassembled WGS sequence"/>
</dbReference>
<dbReference type="GO" id="GO:0046872">
    <property type="term" value="F:metal ion binding"/>
    <property type="evidence" value="ECO:0007669"/>
    <property type="project" value="UniProtKB-UniRule"/>
</dbReference>
<feature type="compositionally biased region" description="Basic residues" evidence="3">
    <location>
        <begin position="1189"/>
        <end position="1198"/>
    </location>
</feature>
<feature type="region of interest" description="Disordered" evidence="3">
    <location>
        <begin position="1587"/>
        <end position="1622"/>
    </location>
</feature>
<dbReference type="InterPro" id="IPR003903">
    <property type="entry name" value="UIM_dom"/>
</dbReference>
<protein>
    <recommendedName>
        <fullName evidence="2">Crossover junction endonuclease MUS81</fullName>
        <ecNumber evidence="2">3.1.22.-</ecNumber>
    </recommendedName>
</protein>
<feature type="region of interest" description="Disordered" evidence="3">
    <location>
        <begin position="1338"/>
        <end position="1371"/>
    </location>
</feature>